<keyword evidence="2" id="KW-1185">Reference proteome</keyword>
<dbReference type="EMBL" id="KZ452172">
    <property type="protein sequence ID" value="PKA48798.1"/>
    <property type="molecule type" value="Genomic_DNA"/>
</dbReference>
<dbReference type="AlphaFoldDB" id="A0A2H9ZZT1"/>
<protein>
    <submittedName>
        <fullName evidence="1">Uncharacterized protein</fullName>
    </submittedName>
</protein>
<organism evidence="1 2">
    <name type="scientific">Apostasia shenzhenica</name>
    <dbReference type="NCBI Taxonomy" id="1088818"/>
    <lineage>
        <taxon>Eukaryota</taxon>
        <taxon>Viridiplantae</taxon>
        <taxon>Streptophyta</taxon>
        <taxon>Embryophyta</taxon>
        <taxon>Tracheophyta</taxon>
        <taxon>Spermatophyta</taxon>
        <taxon>Magnoliopsida</taxon>
        <taxon>Liliopsida</taxon>
        <taxon>Asparagales</taxon>
        <taxon>Orchidaceae</taxon>
        <taxon>Apostasioideae</taxon>
        <taxon>Apostasia</taxon>
    </lineage>
</organism>
<sequence length="53" mass="5918">MGEQIHAGMTDSHVICKCCSGSGYKHYDSERQQVLTARPIDERLIEVDHPGSM</sequence>
<evidence type="ECO:0000313" key="2">
    <source>
        <dbReference type="Proteomes" id="UP000236161"/>
    </source>
</evidence>
<evidence type="ECO:0000313" key="1">
    <source>
        <dbReference type="EMBL" id="PKA48798.1"/>
    </source>
</evidence>
<dbReference type="Proteomes" id="UP000236161">
    <property type="component" value="Unassembled WGS sequence"/>
</dbReference>
<gene>
    <name evidence="1" type="ORF">AXF42_Ash021818</name>
</gene>
<proteinExistence type="predicted"/>
<reference evidence="1 2" key="1">
    <citation type="journal article" date="2017" name="Nature">
        <title>The Apostasia genome and the evolution of orchids.</title>
        <authorList>
            <person name="Zhang G.Q."/>
            <person name="Liu K.W."/>
            <person name="Li Z."/>
            <person name="Lohaus R."/>
            <person name="Hsiao Y.Y."/>
            <person name="Niu S.C."/>
            <person name="Wang J.Y."/>
            <person name="Lin Y.C."/>
            <person name="Xu Q."/>
            <person name="Chen L.J."/>
            <person name="Yoshida K."/>
            <person name="Fujiwara S."/>
            <person name="Wang Z.W."/>
            <person name="Zhang Y.Q."/>
            <person name="Mitsuda N."/>
            <person name="Wang M."/>
            <person name="Liu G.H."/>
            <person name="Pecoraro L."/>
            <person name="Huang H.X."/>
            <person name="Xiao X.J."/>
            <person name="Lin M."/>
            <person name="Wu X.Y."/>
            <person name="Wu W.L."/>
            <person name="Chen Y.Y."/>
            <person name="Chang S.B."/>
            <person name="Sakamoto S."/>
            <person name="Ohme-Takagi M."/>
            <person name="Yagi M."/>
            <person name="Zeng S.J."/>
            <person name="Shen C.Y."/>
            <person name="Yeh C.M."/>
            <person name="Luo Y.B."/>
            <person name="Tsai W.C."/>
            <person name="Van de Peer Y."/>
            <person name="Liu Z.J."/>
        </authorList>
    </citation>
    <scope>NUCLEOTIDE SEQUENCE [LARGE SCALE GENOMIC DNA]</scope>
    <source>
        <strain evidence="2">cv. Shenzhen</strain>
        <tissue evidence="1">Stem</tissue>
    </source>
</reference>
<name>A0A2H9ZZT1_9ASPA</name>
<accession>A0A2H9ZZT1</accession>